<sequence>MPVLTDRQRIELAIPAYLLYALTGAAGVFVPVDPDLAARAEADVAELRRNLRTACLEPFADLTPIKRKALLRRLERIKQMATANWHEHPALSLMLMLWCFLKDLTDREVLMLWEGSAMDRAMQKLMPMCERSFVREKDGLAAQAQAYALLCRFQAEGFYR</sequence>
<organism evidence="2">
    <name type="scientific">Methylobacterium bullatum</name>
    <dbReference type="NCBI Taxonomy" id="570505"/>
    <lineage>
        <taxon>Bacteria</taxon>
        <taxon>Pseudomonadati</taxon>
        <taxon>Pseudomonadota</taxon>
        <taxon>Alphaproteobacteria</taxon>
        <taxon>Hyphomicrobiales</taxon>
        <taxon>Methylobacteriaceae</taxon>
        <taxon>Methylobacterium</taxon>
    </lineage>
</organism>
<name>A0A679KHK1_9HYPH</name>
<protein>
    <submittedName>
        <fullName evidence="2">Uncharacterized protein</fullName>
    </submittedName>
</protein>
<keyword evidence="1" id="KW-1133">Transmembrane helix</keyword>
<dbReference type="AlphaFoldDB" id="A0A679KHK1"/>
<keyword evidence="1" id="KW-0812">Transmembrane</keyword>
<feature type="transmembrane region" description="Helical" evidence="1">
    <location>
        <begin position="12"/>
        <end position="32"/>
    </location>
</feature>
<dbReference type="EMBL" id="LR743511">
    <property type="protein sequence ID" value="CAA2145098.1"/>
    <property type="molecule type" value="Genomic_DNA"/>
</dbReference>
<evidence type="ECO:0000313" key="2">
    <source>
        <dbReference type="EMBL" id="CAA2145098.1"/>
    </source>
</evidence>
<accession>A0A679KHK1</accession>
<reference evidence="2" key="1">
    <citation type="submission" date="2019-12" db="EMBL/GenBank/DDBJ databases">
        <authorList>
            <person name="Cremers G."/>
        </authorList>
    </citation>
    <scope>NUCLEOTIDE SEQUENCE</scope>
    <source>
        <strain evidence="2">Mbul2</strain>
    </source>
</reference>
<evidence type="ECO:0000256" key="1">
    <source>
        <dbReference type="SAM" id="Phobius"/>
    </source>
</evidence>
<proteinExistence type="predicted"/>
<gene>
    <name evidence="2" type="ORF">MBLL_04219</name>
</gene>
<keyword evidence="1" id="KW-0472">Membrane</keyword>